<feature type="compositionally biased region" description="Polar residues" evidence="1">
    <location>
        <begin position="139"/>
        <end position="160"/>
    </location>
</feature>
<dbReference type="EMBL" id="HBFM01031100">
    <property type="protein sequence ID" value="CAD8789723.1"/>
    <property type="molecule type" value="Transcribed_RNA"/>
</dbReference>
<accession>A0A7S0YVB8</accession>
<evidence type="ECO:0000313" key="2">
    <source>
        <dbReference type="EMBL" id="CAD8789723.1"/>
    </source>
</evidence>
<evidence type="ECO:0000256" key="1">
    <source>
        <dbReference type="SAM" id="MobiDB-lite"/>
    </source>
</evidence>
<gene>
    <name evidence="2" type="ORF">PPAR00522_LOCUS20316</name>
</gene>
<dbReference type="AlphaFoldDB" id="A0A7S0YVB8"/>
<protein>
    <submittedName>
        <fullName evidence="2">Uncharacterized protein</fullName>
    </submittedName>
</protein>
<sequence>MSMLVSSNNILPLRKAFEELSISTQENCGFSDEDEEIDIPEFTEDEMIYILRSRIIPSDASDGNTLEEQMIGARKALGQNIEIIPDLDDDALLLPEESDSFDWESTSIPTPNENVRNLFLSKYFPDIYEDFFVSEPSDTDVTNGTLSSDDNLSTISNNSDISFPEDSSKLELCDEYK</sequence>
<proteinExistence type="predicted"/>
<feature type="region of interest" description="Disordered" evidence="1">
    <location>
        <begin position="138"/>
        <end position="160"/>
    </location>
</feature>
<reference evidence="2" key="1">
    <citation type="submission" date="2021-01" db="EMBL/GenBank/DDBJ databases">
        <authorList>
            <person name="Corre E."/>
            <person name="Pelletier E."/>
            <person name="Niang G."/>
            <person name="Scheremetjew M."/>
            <person name="Finn R."/>
            <person name="Kale V."/>
            <person name="Holt S."/>
            <person name="Cochrane G."/>
            <person name="Meng A."/>
            <person name="Brown T."/>
            <person name="Cohen L."/>
        </authorList>
    </citation>
    <scope>NUCLEOTIDE SEQUENCE</scope>
    <source>
        <strain evidence="2">SAG 63-3</strain>
    </source>
</reference>
<name>A0A7S0YVB8_9CHLO</name>
<organism evidence="2">
    <name type="scientific">Polytomella parva</name>
    <dbReference type="NCBI Taxonomy" id="51329"/>
    <lineage>
        <taxon>Eukaryota</taxon>
        <taxon>Viridiplantae</taxon>
        <taxon>Chlorophyta</taxon>
        <taxon>core chlorophytes</taxon>
        <taxon>Chlorophyceae</taxon>
        <taxon>CS clade</taxon>
        <taxon>Chlamydomonadales</taxon>
        <taxon>Chlamydomonadaceae</taxon>
        <taxon>Polytomella</taxon>
    </lineage>
</organism>